<proteinExistence type="inferred from homology"/>
<organism evidence="12 13">
    <name type="scientific">Undibacterium arcticum</name>
    <dbReference type="NCBI Taxonomy" id="1762892"/>
    <lineage>
        <taxon>Bacteria</taxon>
        <taxon>Pseudomonadati</taxon>
        <taxon>Pseudomonadota</taxon>
        <taxon>Betaproteobacteria</taxon>
        <taxon>Burkholderiales</taxon>
        <taxon>Oxalobacteraceae</taxon>
        <taxon>Undibacterium</taxon>
    </lineage>
</organism>
<reference evidence="13" key="1">
    <citation type="journal article" date="2019" name="Int. J. Syst. Evol. Microbiol.">
        <title>The Global Catalogue of Microorganisms (GCM) 10K type strain sequencing project: providing services to taxonomists for standard genome sequencing and annotation.</title>
        <authorList>
            <consortium name="The Broad Institute Genomics Platform"/>
            <consortium name="The Broad Institute Genome Sequencing Center for Infectious Disease"/>
            <person name="Wu L."/>
            <person name="Ma J."/>
        </authorList>
    </citation>
    <scope>NUCLEOTIDE SEQUENCE [LARGE SCALE GENOMIC DNA]</scope>
    <source>
        <strain evidence="13">KCTC 42986</strain>
    </source>
</reference>
<dbReference type="Gene3D" id="3.40.50.720">
    <property type="entry name" value="NAD(P)-binding Rossmann-like Domain"/>
    <property type="match status" value="1"/>
</dbReference>
<dbReference type="RefSeq" id="WP_390321942.1">
    <property type="nucleotide sequence ID" value="NZ_JBHRTP010000045.1"/>
</dbReference>
<comment type="subunit">
    <text evidence="10">Homodimer.</text>
</comment>
<evidence type="ECO:0000256" key="8">
    <source>
        <dbReference type="ARBA" id="ARBA00023144"/>
    </source>
</evidence>
<keyword evidence="10" id="KW-0119">Carbohydrate metabolism</keyword>
<evidence type="ECO:0000256" key="6">
    <source>
        <dbReference type="ARBA" id="ARBA00018569"/>
    </source>
</evidence>
<evidence type="ECO:0000256" key="5">
    <source>
        <dbReference type="ARBA" id="ARBA00013189"/>
    </source>
</evidence>
<feature type="domain" description="NAD-dependent epimerase/dehydratase" evidence="11">
    <location>
        <begin position="5"/>
        <end position="263"/>
    </location>
</feature>
<comment type="caution">
    <text evidence="12">The sequence shown here is derived from an EMBL/GenBank/DDBJ whole genome shotgun (WGS) entry which is preliminary data.</text>
</comment>
<sequence>MPNKILVTGASGYIGSHTCVELLQAGFAVVALDNLRNSSRKSIARVERICCSRVTFYEADVRDRPALDRVMREHEIDAVIHFAGLKAVGESIAKPLLYFDNNVSGTVTLLTAMAEANVKRFVFSSSATVYGDPESVPIKESARLSATNPYGRSKLMVEQILNDLMQADPNWRISILRYFNPAGAHPSGLIGEDPQGIPNNLMPFVAQVAVGRRAKLAIFGNDYPTPDGTGIRDYIHVVDLARGHVAALRRLFTQPGGFTINLGTGQGYSVLEAVRAFEAASGCAVPFDIVPRRPGDIASCYASPTEARELLGWHAEKNLEEMCADHWRWQSMNPQGY</sequence>
<dbReference type="PANTHER" id="PTHR43725:SF47">
    <property type="entry name" value="UDP-GLUCOSE 4-EPIMERASE"/>
    <property type="match status" value="1"/>
</dbReference>
<dbReference type="Gene3D" id="3.90.25.10">
    <property type="entry name" value="UDP-galactose 4-epimerase, domain 1"/>
    <property type="match status" value="1"/>
</dbReference>
<comment type="cofactor">
    <cofactor evidence="2 10">
        <name>NAD(+)</name>
        <dbReference type="ChEBI" id="CHEBI:57540"/>
    </cofactor>
</comment>
<dbReference type="CDD" id="cd05247">
    <property type="entry name" value="UDP_G4E_1_SDR_e"/>
    <property type="match status" value="1"/>
</dbReference>
<dbReference type="InterPro" id="IPR005886">
    <property type="entry name" value="UDP_G4E"/>
</dbReference>
<dbReference type="EMBL" id="JBHRTP010000045">
    <property type="protein sequence ID" value="MFC3109217.1"/>
    <property type="molecule type" value="Genomic_DNA"/>
</dbReference>
<dbReference type="InterPro" id="IPR036291">
    <property type="entry name" value="NAD(P)-bd_dom_sf"/>
</dbReference>
<evidence type="ECO:0000256" key="10">
    <source>
        <dbReference type="RuleBase" id="RU366046"/>
    </source>
</evidence>
<evidence type="ECO:0000256" key="4">
    <source>
        <dbReference type="ARBA" id="ARBA00007637"/>
    </source>
</evidence>
<dbReference type="GO" id="GO:0003978">
    <property type="term" value="F:UDP-glucose 4-epimerase activity"/>
    <property type="evidence" value="ECO:0007669"/>
    <property type="project" value="UniProtKB-EC"/>
</dbReference>
<accession>A0ABV7F610</accession>
<comment type="catalytic activity">
    <reaction evidence="1 10">
        <text>UDP-alpha-D-glucose = UDP-alpha-D-galactose</text>
        <dbReference type="Rhea" id="RHEA:22168"/>
        <dbReference type="ChEBI" id="CHEBI:58885"/>
        <dbReference type="ChEBI" id="CHEBI:66914"/>
        <dbReference type="EC" id="5.1.3.2"/>
    </reaction>
</comment>
<evidence type="ECO:0000313" key="13">
    <source>
        <dbReference type="Proteomes" id="UP001595530"/>
    </source>
</evidence>
<dbReference type="SUPFAM" id="SSF51735">
    <property type="entry name" value="NAD(P)-binding Rossmann-fold domains"/>
    <property type="match status" value="1"/>
</dbReference>
<comment type="pathway">
    <text evidence="3 10">Carbohydrate metabolism; galactose metabolism.</text>
</comment>
<dbReference type="Pfam" id="PF01370">
    <property type="entry name" value="Epimerase"/>
    <property type="match status" value="1"/>
</dbReference>
<dbReference type="NCBIfam" id="TIGR01179">
    <property type="entry name" value="galE"/>
    <property type="match status" value="1"/>
</dbReference>
<evidence type="ECO:0000256" key="1">
    <source>
        <dbReference type="ARBA" id="ARBA00000083"/>
    </source>
</evidence>
<comment type="similarity">
    <text evidence="4 10">Belongs to the NAD(P)-dependent epimerase/dehydratase family.</text>
</comment>
<keyword evidence="7 10" id="KW-0520">NAD</keyword>
<dbReference type="NCBIfam" id="NF007956">
    <property type="entry name" value="PRK10675.1"/>
    <property type="match status" value="1"/>
</dbReference>
<evidence type="ECO:0000256" key="9">
    <source>
        <dbReference type="ARBA" id="ARBA00023235"/>
    </source>
</evidence>
<dbReference type="PANTHER" id="PTHR43725">
    <property type="entry name" value="UDP-GLUCOSE 4-EPIMERASE"/>
    <property type="match status" value="1"/>
</dbReference>
<gene>
    <name evidence="12" type="primary">galE</name>
    <name evidence="12" type="ORF">ACFOFO_14800</name>
</gene>
<name>A0ABV7F610_9BURK</name>
<dbReference type="EC" id="5.1.3.2" evidence="5 10"/>
<dbReference type="Proteomes" id="UP001595530">
    <property type="component" value="Unassembled WGS sequence"/>
</dbReference>
<evidence type="ECO:0000313" key="12">
    <source>
        <dbReference type="EMBL" id="MFC3109217.1"/>
    </source>
</evidence>
<evidence type="ECO:0000256" key="7">
    <source>
        <dbReference type="ARBA" id="ARBA00023027"/>
    </source>
</evidence>
<keyword evidence="9 10" id="KW-0413">Isomerase</keyword>
<evidence type="ECO:0000256" key="3">
    <source>
        <dbReference type="ARBA" id="ARBA00004947"/>
    </source>
</evidence>
<keyword evidence="13" id="KW-1185">Reference proteome</keyword>
<keyword evidence="8" id="KW-0299">Galactose metabolism</keyword>
<protein>
    <recommendedName>
        <fullName evidence="6 10">UDP-glucose 4-epimerase</fullName>
        <ecNumber evidence="5 10">5.1.3.2</ecNumber>
    </recommendedName>
</protein>
<evidence type="ECO:0000256" key="2">
    <source>
        <dbReference type="ARBA" id="ARBA00001911"/>
    </source>
</evidence>
<evidence type="ECO:0000259" key="11">
    <source>
        <dbReference type="Pfam" id="PF01370"/>
    </source>
</evidence>
<dbReference type="InterPro" id="IPR001509">
    <property type="entry name" value="Epimerase_deHydtase"/>
</dbReference>